<dbReference type="SUPFAM" id="SSF56300">
    <property type="entry name" value="Metallo-dependent phosphatases"/>
    <property type="match status" value="1"/>
</dbReference>
<name>A0ABV0A6F4_9HYPH</name>
<evidence type="ECO:0000313" key="4">
    <source>
        <dbReference type="Proteomes" id="UP001407347"/>
    </source>
</evidence>
<evidence type="ECO:0000256" key="1">
    <source>
        <dbReference type="ARBA" id="ARBA00008950"/>
    </source>
</evidence>
<dbReference type="InterPro" id="IPR024654">
    <property type="entry name" value="Calcineurin-like_PHP_lpxH"/>
</dbReference>
<organism evidence="3 4">
    <name type="scientific">Methylobacterium ajmalii</name>
    <dbReference type="NCBI Taxonomy" id="2738439"/>
    <lineage>
        <taxon>Bacteria</taxon>
        <taxon>Pseudomonadati</taxon>
        <taxon>Pseudomonadota</taxon>
        <taxon>Alphaproteobacteria</taxon>
        <taxon>Hyphomicrobiales</taxon>
        <taxon>Methylobacteriaceae</taxon>
        <taxon>Methylobacterium</taxon>
    </lineage>
</organism>
<evidence type="ECO:0000259" key="2">
    <source>
        <dbReference type="Pfam" id="PF12850"/>
    </source>
</evidence>
<gene>
    <name evidence="3" type="ORF">PUR29_35045</name>
</gene>
<dbReference type="Pfam" id="PF12850">
    <property type="entry name" value="Metallophos_2"/>
    <property type="match status" value="1"/>
</dbReference>
<dbReference type="EMBL" id="JAQYXP010000006">
    <property type="protein sequence ID" value="MEN3238661.1"/>
    <property type="molecule type" value="Genomic_DNA"/>
</dbReference>
<proteinExistence type="inferred from homology"/>
<comment type="similarity">
    <text evidence="1">Belongs to the metallophosphoesterase superfamily. YfcE family.</text>
</comment>
<evidence type="ECO:0000313" key="3">
    <source>
        <dbReference type="EMBL" id="MEN3238661.1"/>
    </source>
</evidence>
<comment type="caution">
    <text evidence="3">The sequence shown here is derived from an EMBL/GenBank/DDBJ whole genome shotgun (WGS) entry which is preliminary data.</text>
</comment>
<dbReference type="Gene3D" id="3.60.21.10">
    <property type="match status" value="1"/>
</dbReference>
<reference evidence="3 4" key="1">
    <citation type="journal article" date="2023" name="PLoS ONE">
        <title>Complete genome assembly of Hawai'i environmental nontuberculous mycobacteria reveals unexpected co-isolation with methylobacteria.</title>
        <authorList>
            <person name="Hendrix J."/>
            <person name="Epperson L.E."/>
            <person name="Tong E.I."/>
            <person name="Chan Y.L."/>
            <person name="Hasan N.A."/>
            <person name="Dawrs S.N."/>
            <person name="Norton G.J."/>
            <person name="Virdi R."/>
            <person name="Crooks J.L."/>
            <person name="Chan E.D."/>
            <person name="Honda J.R."/>
            <person name="Strong M."/>
        </authorList>
    </citation>
    <scope>NUCLEOTIDE SEQUENCE [LARGE SCALE GENOMIC DNA]</scope>
    <source>
        <strain evidence="3 4">NJH_HI04-1</strain>
    </source>
</reference>
<dbReference type="InterPro" id="IPR029052">
    <property type="entry name" value="Metallo-depent_PP-like"/>
</dbReference>
<sequence>MTVFFTSDTHFGHQGIISHADRPFEKVARMDNEMVKRWNETVGPRDVVYHLGDFGWNQKPADFLQLVDLLHGEKHLILGNHDPDFVRNLAGSAAYGFRSVHERLELRLDGERIVLDHYPMRSWNGSFHGSFQLYGHCHNTMPPIHRSLDVGVDAWDFRPVTFTQIRQRLDKLGLLNREKAA</sequence>
<keyword evidence="4" id="KW-1185">Reference proteome</keyword>
<protein>
    <submittedName>
        <fullName evidence="3">Metallophosphoesterase family protein</fullName>
    </submittedName>
</protein>
<dbReference type="Proteomes" id="UP001407347">
    <property type="component" value="Unassembled WGS sequence"/>
</dbReference>
<accession>A0ABV0A6F4</accession>
<feature type="domain" description="Calcineurin-like phosphoesterase" evidence="2">
    <location>
        <begin position="1"/>
        <end position="139"/>
    </location>
</feature>